<dbReference type="Pfam" id="PF13569">
    <property type="entry name" value="DUF4132"/>
    <property type="match status" value="1"/>
</dbReference>
<reference evidence="4" key="1">
    <citation type="submission" date="2021-01" db="EMBL/GenBank/DDBJ databases">
        <title>Whole genome shotgun sequence of Actinoplanes ferrugineus NBRC 15555.</title>
        <authorList>
            <person name="Komaki H."/>
            <person name="Tamura T."/>
        </authorList>
    </citation>
    <scope>NUCLEOTIDE SEQUENCE</scope>
    <source>
        <strain evidence="4">NBRC 15555</strain>
    </source>
</reference>
<gene>
    <name evidence="4" type="ORF">Afe05nite_21160</name>
</gene>
<dbReference type="AlphaFoldDB" id="A0A919M8A6"/>
<evidence type="ECO:0000313" key="4">
    <source>
        <dbReference type="EMBL" id="GIE10276.1"/>
    </source>
</evidence>
<accession>A0A919M8A6</accession>
<dbReference type="Pfam" id="PF24879">
    <property type="entry name" value="DUF7737"/>
    <property type="match status" value="1"/>
</dbReference>
<evidence type="ECO:0000259" key="2">
    <source>
        <dbReference type="Pfam" id="PF13569"/>
    </source>
</evidence>
<feature type="region of interest" description="Disordered" evidence="1">
    <location>
        <begin position="351"/>
        <end position="410"/>
    </location>
</feature>
<keyword evidence="5" id="KW-1185">Reference proteome</keyword>
<dbReference type="EMBL" id="BOMM01000015">
    <property type="protein sequence ID" value="GIE10276.1"/>
    <property type="molecule type" value="Genomic_DNA"/>
</dbReference>
<proteinExistence type="predicted"/>
<feature type="domain" description="DUF4132" evidence="2">
    <location>
        <begin position="433"/>
        <end position="606"/>
    </location>
</feature>
<feature type="compositionally biased region" description="Low complexity" evidence="1">
    <location>
        <begin position="355"/>
        <end position="366"/>
    </location>
</feature>
<dbReference type="InterPro" id="IPR056639">
    <property type="entry name" value="DUF7737"/>
</dbReference>
<feature type="compositionally biased region" description="Pro residues" evidence="1">
    <location>
        <begin position="367"/>
        <end position="388"/>
    </location>
</feature>
<evidence type="ECO:0000313" key="5">
    <source>
        <dbReference type="Proteomes" id="UP000598174"/>
    </source>
</evidence>
<evidence type="ECO:0008006" key="6">
    <source>
        <dbReference type="Google" id="ProtNLM"/>
    </source>
</evidence>
<organism evidence="4 5">
    <name type="scientific">Paractinoplanes ferrugineus</name>
    <dbReference type="NCBI Taxonomy" id="113564"/>
    <lineage>
        <taxon>Bacteria</taxon>
        <taxon>Bacillati</taxon>
        <taxon>Actinomycetota</taxon>
        <taxon>Actinomycetes</taxon>
        <taxon>Micromonosporales</taxon>
        <taxon>Micromonosporaceae</taxon>
        <taxon>Paractinoplanes</taxon>
    </lineage>
</organism>
<name>A0A919M8A6_9ACTN</name>
<feature type="domain" description="DUF7737" evidence="3">
    <location>
        <begin position="723"/>
        <end position="823"/>
    </location>
</feature>
<protein>
    <recommendedName>
        <fullName evidence="6">DUF4132 domain-containing protein</fullName>
    </recommendedName>
</protein>
<comment type="caution">
    <text evidence="4">The sequence shown here is derived from an EMBL/GenBank/DDBJ whole genome shotgun (WGS) entry which is preliminary data.</text>
</comment>
<evidence type="ECO:0000256" key="1">
    <source>
        <dbReference type="SAM" id="MobiDB-lite"/>
    </source>
</evidence>
<dbReference type="InterPro" id="IPR025406">
    <property type="entry name" value="DUF4132"/>
</dbReference>
<evidence type="ECO:0000259" key="3">
    <source>
        <dbReference type="Pfam" id="PF24879"/>
    </source>
</evidence>
<dbReference type="Proteomes" id="UP000598174">
    <property type="component" value="Unassembled WGS sequence"/>
</dbReference>
<sequence>MDTDQLKAAAQALADRIIAGEPGRVLAGEPPLVRRLALLYVHRFIYTEDSSLFGYFGAALTVAEDLETPWAPDDLRWSLDLLLKDQPERTLTDALFWVPALIATQLDRPCPAGQEDRLRAAFDALNRNPMISPSRLQRLARLYGAALGRLDGGVPGDLMMALTQARTDGAALLPMLAEPEVQEICRYAADLAKVVPTRTWLRAADERLAASPRAKEAVTRLLTLYRGGAYPVPDHVDALLRGLVWLQSRDPAAESTALLSDVATVVGSPARRGGAMVVAAKAAAAVVEVLATRPGDAPVRALVRLSLTVRSKSLLPRVRGAVERIGRERGWQPGEAAELAVDDHGLDPAGRRIWPLSNLPPGSLPAGSPPPGNLPPGGLPPGGLPPGDLPAGSLPPGRLPPGGDDGRGGAEGVVEVVGGKARLRAVRAGVPLKVVPTAWKGALAEARAQVTGINKTLAVERLRIEGLFSQERIWQWDIWQRRYLEHPLTGATARQLIWQASPDGSRWCSGRPEPAGDGWTLSGLPEKPGAGWQVRLWHPALAGTAEVARWRDRLAAAEHSQPVKQAFREVYPLTPAEEETRVYSNRFAGHILHYRQTNALMRERGWAADYLGQWDGGYHGEAKKEFGGGEWQAVFFHDWVESSTWAQPFCATDQVRFGRRDGRAWAITPLAEVPPLVFSEAMRDVDLFVGVTSIAADDNWRDRGEHRDYWRSAAFGALTPRGETRRDALARLLPRLALGRCSELRERFLRVEGKLGAYRIHLGSANILMEPDDAYLCIVPDRGRAGKLSLPFDDDPVLSVILAKAILLAADDKITDETITRQLHRNRL</sequence>
<dbReference type="RefSeq" id="WP_203816847.1">
    <property type="nucleotide sequence ID" value="NZ_BAAABP010000031.1"/>
</dbReference>